<dbReference type="Gene3D" id="3.20.20.70">
    <property type="entry name" value="Aldolase class I"/>
    <property type="match status" value="1"/>
</dbReference>
<evidence type="ECO:0000313" key="11">
    <source>
        <dbReference type="Proteomes" id="UP001140949"/>
    </source>
</evidence>
<dbReference type="NCBIfam" id="NF001372">
    <property type="entry name" value="PRK00278.1-4"/>
    <property type="match status" value="1"/>
</dbReference>
<keyword evidence="11" id="KW-1185">Reference proteome</keyword>
<comment type="caution">
    <text evidence="10">The sequence shown here is derived from an EMBL/GenBank/DDBJ whole genome shotgun (WGS) entry which is preliminary data.</text>
</comment>
<dbReference type="InterPro" id="IPR013785">
    <property type="entry name" value="Aldolase_TIM"/>
</dbReference>
<keyword evidence="4" id="KW-0028">Amino-acid biosynthesis</keyword>
<keyword evidence="5" id="KW-0210">Decarboxylase</keyword>
<dbReference type="GO" id="GO:0000162">
    <property type="term" value="P:L-tryptophan biosynthetic process"/>
    <property type="evidence" value="ECO:0007669"/>
    <property type="project" value="UniProtKB-KW"/>
</dbReference>
<dbReference type="PROSITE" id="PS00614">
    <property type="entry name" value="IGPS"/>
    <property type="match status" value="1"/>
</dbReference>
<accession>A0AAX6G7Q5</accession>
<proteinExistence type="inferred from homology"/>
<sequence length="398" mass="44197">MESISIATPPPKFRVSVTKSIFSERWRKLPAKEWSGVSMAGERKPPILRCSRAEEESVDANVAVTHSSDRVTNSTDVGERQNGKCIDDVLEDQGIRIRRRPQTGPPMHNVGPFEFRLENEGNTPRNILEKIIWDKDSELKERKPLTVLHRTLGNAPPPRDFVGALRASYNLTGVPALIAEVKKASPSRGVLREDFDPVQIAKAYERNGAACLSVLTDEKYFQGSFENLEAIRTAGVNCPLLCKEFIIDAWQIYYARSKGADAILLIAAVLPDLDISYMTKICRKLGLAVLVEVHNEREMDRVLSIDGIQLIGINNRDLENFEVDISNTKNLLKGERGEIIRQRDIIVVGESGLFTPEDISYVHDAGVKAVLVGESLIKQEDPGKGIAKLFGKDISVAV</sequence>
<dbReference type="Proteomes" id="UP001140949">
    <property type="component" value="Unassembled WGS sequence"/>
</dbReference>
<dbReference type="HAMAP" id="MF_00134_B">
    <property type="entry name" value="IGPS_B"/>
    <property type="match status" value="1"/>
</dbReference>
<dbReference type="CDD" id="cd00331">
    <property type="entry name" value="IGPS"/>
    <property type="match status" value="1"/>
</dbReference>
<reference evidence="10" key="2">
    <citation type="submission" date="2023-04" db="EMBL/GenBank/DDBJ databases">
        <authorList>
            <person name="Bruccoleri R.E."/>
            <person name="Oakeley E.J."/>
            <person name="Faust A.-M."/>
            <person name="Dessus-Babus S."/>
            <person name="Altorfer M."/>
            <person name="Burckhardt D."/>
            <person name="Oertli M."/>
            <person name="Naumann U."/>
            <person name="Petersen F."/>
            <person name="Wong J."/>
        </authorList>
    </citation>
    <scope>NUCLEOTIDE SEQUENCE</scope>
    <source>
        <strain evidence="10">GSM-AAB239-AS_SAM_17_03QT</strain>
        <tissue evidence="10">Leaf</tissue>
    </source>
</reference>
<dbReference type="PANTHER" id="PTHR22854:SF2">
    <property type="entry name" value="INDOLE-3-GLYCEROL-PHOSPHATE SYNTHASE"/>
    <property type="match status" value="1"/>
</dbReference>
<organism evidence="10 11">
    <name type="scientific">Iris pallida</name>
    <name type="common">Sweet iris</name>
    <dbReference type="NCBI Taxonomy" id="29817"/>
    <lineage>
        <taxon>Eukaryota</taxon>
        <taxon>Viridiplantae</taxon>
        <taxon>Streptophyta</taxon>
        <taxon>Embryophyta</taxon>
        <taxon>Tracheophyta</taxon>
        <taxon>Spermatophyta</taxon>
        <taxon>Magnoliopsida</taxon>
        <taxon>Liliopsida</taxon>
        <taxon>Asparagales</taxon>
        <taxon>Iridaceae</taxon>
        <taxon>Iridoideae</taxon>
        <taxon>Irideae</taxon>
        <taxon>Iris</taxon>
    </lineage>
</organism>
<evidence type="ECO:0000256" key="3">
    <source>
        <dbReference type="ARBA" id="ARBA00012362"/>
    </source>
</evidence>
<feature type="domain" description="Indole-3-glycerol phosphate synthase" evidence="9">
    <location>
        <begin position="128"/>
        <end position="389"/>
    </location>
</feature>
<dbReference type="FunFam" id="3.20.20.70:FF:000146">
    <property type="entry name" value="Indole-3-glycerol phosphate synthase chloroplastic"/>
    <property type="match status" value="1"/>
</dbReference>
<dbReference type="InterPro" id="IPR045186">
    <property type="entry name" value="Indole-3-glycerol_P_synth"/>
</dbReference>
<comment type="catalytic activity">
    <reaction evidence="1">
        <text>1-(2-carboxyphenylamino)-1-deoxy-D-ribulose 5-phosphate + H(+) = (1S,2R)-1-C-(indol-3-yl)glycerol 3-phosphate + CO2 + H2O</text>
        <dbReference type="Rhea" id="RHEA:23476"/>
        <dbReference type="ChEBI" id="CHEBI:15377"/>
        <dbReference type="ChEBI" id="CHEBI:15378"/>
        <dbReference type="ChEBI" id="CHEBI:16526"/>
        <dbReference type="ChEBI" id="CHEBI:58613"/>
        <dbReference type="ChEBI" id="CHEBI:58866"/>
        <dbReference type="EC" id="4.1.1.48"/>
    </reaction>
</comment>
<evidence type="ECO:0000256" key="5">
    <source>
        <dbReference type="ARBA" id="ARBA00022793"/>
    </source>
</evidence>
<evidence type="ECO:0000313" key="10">
    <source>
        <dbReference type="EMBL" id="KAJ6824700.1"/>
    </source>
</evidence>
<keyword evidence="7" id="KW-0057">Aromatic amino acid biosynthesis</keyword>
<dbReference type="InterPro" id="IPR001468">
    <property type="entry name" value="Indole-3-GlycerolPSynthase_CS"/>
</dbReference>
<dbReference type="NCBIfam" id="NF001377">
    <property type="entry name" value="PRK00278.2-4"/>
    <property type="match status" value="1"/>
</dbReference>
<evidence type="ECO:0000256" key="7">
    <source>
        <dbReference type="ARBA" id="ARBA00023141"/>
    </source>
</evidence>
<keyword evidence="8" id="KW-0456">Lyase</keyword>
<name>A0AAX6G7Q5_IRIPA</name>
<dbReference type="GO" id="GO:0004640">
    <property type="term" value="F:phosphoribosylanthranilate isomerase activity"/>
    <property type="evidence" value="ECO:0007669"/>
    <property type="project" value="TreeGrafter"/>
</dbReference>
<dbReference type="Pfam" id="PF00218">
    <property type="entry name" value="IGPS"/>
    <property type="match status" value="1"/>
</dbReference>
<dbReference type="AlphaFoldDB" id="A0AAX6G7Q5"/>
<dbReference type="InterPro" id="IPR013798">
    <property type="entry name" value="Indole-3-glycerol_P_synth_dom"/>
</dbReference>
<keyword evidence="6" id="KW-0822">Tryptophan biosynthesis</keyword>
<evidence type="ECO:0000256" key="1">
    <source>
        <dbReference type="ARBA" id="ARBA00001633"/>
    </source>
</evidence>
<dbReference type="GO" id="GO:0004425">
    <property type="term" value="F:indole-3-glycerol-phosphate synthase activity"/>
    <property type="evidence" value="ECO:0007669"/>
    <property type="project" value="UniProtKB-EC"/>
</dbReference>
<dbReference type="EMBL" id="JANAVB010021800">
    <property type="protein sequence ID" value="KAJ6824700.1"/>
    <property type="molecule type" value="Genomic_DNA"/>
</dbReference>
<dbReference type="SUPFAM" id="SSF51366">
    <property type="entry name" value="Ribulose-phoshate binding barrel"/>
    <property type="match status" value="1"/>
</dbReference>
<dbReference type="EC" id="4.1.1.48" evidence="3"/>
<dbReference type="PANTHER" id="PTHR22854">
    <property type="entry name" value="TRYPTOPHAN BIOSYNTHESIS PROTEIN"/>
    <property type="match status" value="1"/>
</dbReference>
<comment type="pathway">
    <text evidence="2">Amino-acid biosynthesis; L-tryptophan biosynthesis; L-tryptophan from chorismate: step 4/5.</text>
</comment>
<evidence type="ECO:0000256" key="8">
    <source>
        <dbReference type="ARBA" id="ARBA00023239"/>
    </source>
</evidence>
<evidence type="ECO:0000256" key="6">
    <source>
        <dbReference type="ARBA" id="ARBA00022822"/>
    </source>
</evidence>
<protein>
    <recommendedName>
        <fullName evidence="3">indole-3-glycerol-phosphate synthase</fullName>
        <ecNumber evidence="3">4.1.1.48</ecNumber>
    </recommendedName>
</protein>
<reference evidence="10" key="1">
    <citation type="journal article" date="2023" name="GigaByte">
        <title>Genome assembly of the bearded iris, Iris pallida Lam.</title>
        <authorList>
            <person name="Bruccoleri R.E."/>
            <person name="Oakeley E.J."/>
            <person name="Faust A.M.E."/>
            <person name="Altorfer M."/>
            <person name="Dessus-Babus S."/>
            <person name="Burckhardt D."/>
            <person name="Oertli M."/>
            <person name="Naumann U."/>
            <person name="Petersen F."/>
            <person name="Wong J."/>
        </authorList>
    </citation>
    <scope>NUCLEOTIDE SEQUENCE</scope>
    <source>
        <strain evidence="10">GSM-AAB239-AS_SAM_17_03QT</strain>
    </source>
</reference>
<dbReference type="InterPro" id="IPR011060">
    <property type="entry name" value="RibuloseP-bd_barrel"/>
</dbReference>
<evidence type="ECO:0000256" key="4">
    <source>
        <dbReference type="ARBA" id="ARBA00022605"/>
    </source>
</evidence>
<evidence type="ECO:0000256" key="2">
    <source>
        <dbReference type="ARBA" id="ARBA00004696"/>
    </source>
</evidence>
<gene>
    <name evidence="10" type="ORF">M6B38_379385</name>
</gene>
<evidence type="ECO:0000259" key="9">
    <source>
        <dbReference type="Pfam" id="PF00218"/>
    </source>
</evidence>